<dbReference type="AlphaFoldDB" id="A0A0F9SE91"/>
<protein>
    <submittedName>
        <fullName evidence="1">Uncharacterized protein</fullName>
    </submittedName>
</protein>
<sequence>MAKLHQIVAEINTRLTQAGGQFDSKKFQKGRFSGIAELITKVDKKEIRQTIPAIIDNSGDETKLTIDDSYPFELYHRHLTSTVTEIEADFGDRVIREETANMVLVVMGDRQRLKLNKEDIITGINLGMPVELGSAFLTANSLVGANIIQGEFNLNKEEVWNSEFNTEVGTKPSDILFSLSYQVVTKTWTTCIEICE</sequence>
<evidence type="ECO:0000313" key="1">
    <source>
        <dbReference type="EMBL" id="KKN67195.1"/>
    </source>
</evidence>
<reference evidence="1" key="1">
    <citation type="journal article" date="2015" name="Nature">
        <title>Complex archaea that bridge the gap between prokaryotes and eukaryotes.</title>
        <authorList>
            <person name="Spang A."/>
            <person name="Saw J.H."/>
            <person name="Jorgensen S.L."/>
            <person name="Zaremba-Niedzwiedzka K."/>
            <person name="Martijn J."/>
            <person name="Lind A.E."/>
            <person name="van Eijk R."/>
            <person name="Schleper C."/>
            <person name="Guy L."/>
            <person name="Ettema T.J."/>
        </authorList>
    </citation>
    <scope>NUCLEOTIDE SEQUENCE</scope>
</reference>
<accession>A0A0F9SE91</accession>
<comment type="caution">
    <text evidence="1">The sequence shown here is derived from an EMBL/GenBank/DDBJ whole genome shotgun (WGS) entry which is preliminary data.</text>
</comment>
<name>A0A0F9SE91_9ZZZZ</name>
<dbReference type="EMBL" id="LAZR01000481">
    <property type="protein sequence ID" value="KKN67195.1"/>
    <property type="molecule type" value="Genomic_DNA"/>
</dbReference>
<organism evidence="1">
    <name type="scientific">marine sediment metagenome</name>
    <dbReference type="NCBI Taxonomy" id="412755"/>
    <lineage>
        <taxon>unclassified sequences</taxon>
        <taxon>metagenomes</taxon>
        <taxon>ecological metagenomes</taxon>
    </lineage>
</organism>
<gene>
    <name evidence="1" type="ORF">LCGC14_0463680</name>
</gene>
<proteinExistence type="predicted"/>